<dbReference type="Proteomes" id="UP000030764">
    <property type="component" value="Unassembled WGS sequence"/>
</dbReference>
<dbReference type="EMBL" id="KL363202">
    <property type="protein sequence ID" value="KFD55078.1"/>
    <property type="molecule type" value="Genomic_DNA"/>
</dbReference>
<protein>
    <recommendedName>
        <fullName evidence="13">Histone deacetylase 11</fullName>
        <ecNumber evidence="3">3.5.1.98</ecNumber>
    </recommendedName>
</protein>
<evidence type="ECO:0000256" key="6">
    <source>
        <dbReference type="ARBA" id="ARBA00022853"/>
    </source>
</evidence>
<dbReference type="FunFam" id="3.40.800.20:FF:000009">
    <property type="entry name" value="Histone deacetylase 11"/>
    <property type="match status" value="1"/>
</dbReference>
<dbReference type="InterPro" id="IPR000286">
    <property type="entry name" value="HDACs"/>
</dbReference>
<comment type="subunit">
    <text evidence="12">Interacts with HDAC6.</text>
</comment>
<keyword evidence="8" id="KW-0804">Transcription</keyword>
<evidence type="ECO:0000256" key="7">
    <source>
        <dbReference type="ARBA" id="ARBA00023015"/>
    </source>
</evidence>
<dbReference type="PRINTS" id="PR01270">
    <property type="entry name" value="HDASUPER"/>
</dbReference>
<evidence type="ECO:0000256" key="13">
    <source>
        <dbReference type="ARBA" id="ARBA00072450"/>
    </source>
</evidence>
<dbReference type="EMBL" id="KL367477">
    <property type="protein sequence ID" value="KFD72564.1"/>
    <property type="molecule type" value="Genomic_DNA"/>
</dbReference>
<comment type="similarity">
    <text evidence="2">Belongs to the histone deacetylase family.</text>
</comment>
<comment type="catalytic activity">
    <reaction evidence="10">
        <text>N(6)-acetyl-L-lysyl-[histone] + H2O = L-lysyl-[histone] + acetate</text>
        <dbReference type="Rhea" id="RHEA:58196"/>
        <dbReference type="Rhea" id="RHEA-COMP:9845"/>
        <dbReference type="Rhea" id="RHEA-COMP:11338"/>
        <dbReference type="ChEBI" id="CHEBI:15377"/>
        <dbReference type="ChEBI" id="CHEBI:29969"/>
        <dbReference type="ChEBI" id="CHEBI:30089"/>
        <dbReference type="ChEBI" id="CHEBI:61930"/>
        <dbReference type="EC" id="3.5.1.98"/>
    </reaction>
</comment>
<evidence type="ECO:0000256" key="2">
    <source>
        <dbReference type="ARBA" id="ARBA00005947"/>
    </source>
</evidence>
<dbReference type="EC" id="3.5.1.98" evidence="3"/>
<dbReference type="PANTHER" id="PTHR10625">
    <property type="entry name" value="HISTONE DEACETYLASE HDAC1-RELATED"/>
    <property type="match status" value="1"/>
</dbReference>
<dbReference type="GO" id="GO:0141221">
    <property type="term" value="F:histone deacetylase activity, hydrolytic mechanism"/>
    <property type="evidence" value="ECO:0007669"/>
    <property type="project" value="UniProtKB-EC"/>
</dbReference>
<dbReference type="GO" id="GO:0040029">
    <property type="term" value="P:epigenetic regulation of gene expression"/>
    <property type="evidence" value="ECO:0007669"/>
    <property type="project" value="TreeGrafter"/>
</dbReference>
<dbReference type="GO" id="GO:0000118">
    <property type="term" value="C:histone deacetylase complex"/>
    <property type="evidence" value="ECO:0007669"/>
    <property type="project" value="UniProtKB-ARBA"/>
</dbReference>
<evidence type="ECO:0000256" key="9">
    <source>
        <dbReference type="ARBA" id="ARBA00023242"/>
    </source>
</evidence>
<dbReference type="SUPFAM" id="SSF52768">
    <property type="entry name" value="Arginase/deacetylase"/>
    <property type="match status" value="1"/>
</dbReference>
<accession>A0A085NSW8</accession>
<dbReference type="PANTHER" id="PTHR10625:SF23">
    <property type="entry name" value="HISTONE DEACETYLASE 11"/>
    <property type="match status" value="1"/>
</dbReference>
<keyword evidence="14" id="KW-0812">Transmembrane</keyword>
<dbReference type="InterPro" id="IPR023696">
    <property type="entry name" value="Ureohydrolase_dom_sf"/>
</dbReference>
<dbReference type="Proteomes" id="UP000030758">
    <property type="component" value="Unassembled WGS sequence"/>
</dbReference>
<dbReference type="InterPro" id="IPR044150">
    <property type="entry name" value="HDAC_classIV"/>
</dbReference>
<dbReference type="InterPro" id="IPR037138">
    <property type="entry name" value="His_deacetylse_dom_sf"/>
</dbReference>
<proteinExistence type="inferred from homology"/>
<name>A0A085NSW8_9BILA</name>
<keyword evidence="18" id="KW-1185">Reference proteome</keyword>
<keyword evidence="9" id="KW-0539">Nucleus</keyword>
<evidence type="ECO:0000256" key="3">
    <source>
        <dbReference type="ARBA" id="ARBA00012111"/>
    </source>
</evidence>
<organism evidence="17">
    <name type="scientific">Trichuris suis</name>
    <name type="common">pig whipworm</name>
    <dbReference type="NCBI Taxonomy" id="68888"/>
    <lineage>
        <taxon>Eukaryota</taxon>
        <taxon>Metazoa</taxon>
        <taxon>Ecdysozoa</taxon>
        <taxon>Nematoda</taxon>
        <taxon>Enoplea</taxon>
        <taxon>Dorylaimia</taxon>
        <taxon>Trichinellida</taxon>
        <taxon>Trichuridae</taxon>
        <taxon>Trichuris</taxon>
    </lineage>
</organism>
<keyword evidence="14" id="KW-1133">Transmembrane helix</keyword>
<dbReference type="InterPro" id="IPR023801">
    <property type="entry name" value="His_deacetylse_dom"/>
</dbReference>
<evidence type="ECO:0000256" key="10">
    <source>
        <dbReference type="ARBA" id="ARBA00048287"/>
    </source>
</evidence>
<evidence type="ECO:0000256" key="14">
    <source>
        <dbReference type="SAM" id="Phobius"/>
    </source>
</evidence>
<feature type="transmembrane region" description="Helical" evidence="14">
    <location>
        <begin position="392"/>
        <end position="420"/>
    </location>
</feature>
<dbReference type="AlphaFoldDB" id="A0A085NSW8"/>
<keyword evidence="14" id="KW-0472">Membrane</keyword>
<gene>
    <name evidence="16" type="ORF">M513_03996</name>
    <name evidence="17" type="ORF">M514_03996</name>
</gene>
<feature type="transmembrane region" description="Helical" evidence="14">
    <location>
        <begin position="96"/>
        <end position="117"/>
    </location>
</feature>
<evidence type="ECO:0000256" key="12">
    <source>
        <dbReference type="ARBA" id="ARBA00065154"/>
    </source>
</evidence>
<keyword evidence="4" id="KW-0678">Repressor</keyword>
<keyword evidence="5" id="KW-0378">Hydrolase</keyword>
<comment type="subcellular location">
    <subcellularLocation>
        <location evidence="1">Nucleus</location>
    </subcellularLocation>
</comment>
<evidence type="ECO:0000256" key="8">
    <source>
        <dbReference type="ARBA" id="ARBA00023163"/>
    </source>
</evidence>
<dbReference type="Gene3D" id="3.40.800.20">
    <property type="entry name" value="Histone deacetylase domain"/>
    <property type="match status" value="1"/>
</dbReference>
<evidence type="ECO:0000313" key="16">
    <source>
        <dbReference type="EMBL" id="KFD55078.1"/>
    </source>
</evidence>
<evidence type="ECO:0000256" key="5">
    <source>
        <dbReference type="ARBA" id="ARBA00022801"/>
    </source>
</evidence>
<dbReference type="Pfam" id="PF00850">
    <property type="entry name" value="Hist_deacetyl"/>
    <property type="match status" value="1"/>
</dbReference>
<keyword evidence="7" id="KW-0805">Transcription regulation</keyword>
<reference evidence="17 18" key="1">
    <citation type="journal article" date="2014" name="Nat. Genet.">
        <title>Genome and transcriptome of the porcine whipworm Trichuris suis.</title>
        <authorList>
            <person name="Jex A.R."/>
            <person name="Nejsum P."/>
            <person name="Schwarz E.M."/>
            <person name="Hu L."/>
            <person name="Young N.D."/>
            <person name="Hall R.S."/>
            <person name="Korhonen P.K."/>
            <person name="Liao S."/>
            <person name="Thamsborg S."/>
            <person name="Xia J."/>
            <person name="Xu P."/>
            <person name="Wang S."/>
            <person name="Scheerlinck J.P."/>
            <person name="Hofmann A."/>
            <person name="Sternberg P.W."/>
            <person name="Wang J."/>
            <person name="Gasser R.B."/>
        </authorList>
    </citation>
    <scope>NUCLEOTIDE SEQUENCE [LARGE SCALE GENOMIC DNA]</scope>
    <source>
        <strain evidence="17">DCEP-RM93F</strain>
        <strain evidence="16">DCEP-RM93M</strain>
    </source>
</reference>
<evidence type="ECO:0000256" key="11">
    <source>
        <dbReference type="ARBA" id="ARBA00059784"/>
    </source>
</evidence>
<sequence length="504" mass="56346">MTDPTSSAVARCKASKLYDPIKVHGLHAFVYHPKYDISFYGIEKCHPFDSRKWGRICKQLLEKGYLNEKCILKPLEATKDDLLVVHTKSYLYSLKWSIVLVGILEVPLVLFFPACLINRKVLSRFRLQTGGTILASRIALEMGAAVNIGGGFHHCSASRGGGFCPYADITLSLKFLFIRKLISKAMIVDLDAHQGNGHETDFMNDEKVYILDMYNSGIYPYDLRSRRAIRKNVQLDFFTEDEEYLVLLNNALAEATSEFKPDIVVYNAGTDCLIGDRLGCLSLSAEGILKRDEMVFQTFRHGSPPIPVVMVTSGGYQSNNAKVIADSLANLIDKALRIFVVMNSKVVRSFCQGNSSFISKYALAAALAKHVYLYAKFYEWSRIALRKKILQMAATACVSIELFFVASINIPLFPAFFAALRKHIKIEFICVFPNYIGGQFAEARNRNGAFSSAPKLNLSKAKHSTNVHGRSANQFRPIAWTYWTAICQALAEAVGLQNFGFVAQ</sequence>
<comment type="function">
    <text evidence="11">Responsible for the deacetylation of lysine residues on the N-terminal part of the core histones (H2A, H2B, H3 and H4). Histone deacetylation gives a tag for epigenetic repression and plays an important role in transcriptional regulation, cell cycle progression and developmental events. Histone deacetylases act via the formation of large multiprotein complexes.</text>
</comment>
<evidence type="ECO:0000256" key="4">
    <source>
        <dbReference type="ARBA" id="ARBA00022491"/>
    </source>
</evidence>
<evidence type="ECO:0000259" key="15">
    <source>
        <dbReference type="Pfam" id="PF00850"/>
    </source>
</evidence>
<dbReference type="CDD" id="cd09993">
    <property type="entry name" value="HDAC_classIV"/>
    <property type="match status" value="1"/>
</dbReference>
<evidence type="ECO:0000256" key="1">
    <source>
        <dbReference type="ARBA" id="ARBA00004123"/>
    </source>
</evidence>
<feature type="domain" description="Histone deacetylase" evidence="15">
    <location>
        <begin position="46"/>
        <end position="328"/>
    </location>
</feature>
<keyword evidence="6" id="KW-0156">Chromatin regulator</keyword>
<evidence type="ECO:0000313" key="17">
    <source>
        <dbReference type="EMBL" id="KFD72564.1"/>
    </source>
</evidence>
<evidence type="ECO:0000313" key="18">
    <source>
        <dbReference type="Proteomes" id="UP000030764"/>
    </source>
</evidence>